<dbReference type="EMBL" id="CAJOBP010086738">
    <property type="protein sequence ID" value="CAF4933309.1"/>
    <property type="molecule type" value="Genomic_DNA"/>
</dbReference>
<organism evidence="1 2">
    <name type="scientific">Rotaria socialis</name>
    <dbReference type="NCBI Taxonomy" id="392032"/>
    <lineage>
        <taxon>Eukaryota</taxon>
        <taxon>Metazoa</taxon>
        <taxon>Spiralia</taxon>
        <taxon>Gnathifera</taxon>
        <taxon>Rotifera</taxon>
        <taxon>Eurotatoria</taxon>
        <taxon>Bdelloidea</taxon>
        <taxon>Philodinida</taxon>
        <taxon>Philodinidae</taxon>
        <taxon>Rotaria</taxon>
    </lineage>
</organism>
<dbReference type="AlphaFoldDB" id="A0A821X5D0"/>
<evidence type="ECO:0000313" key="1">
    <source>
        <dbReference type="EMBL" id="CAF4933309.1"/>
    </source>
</evidence>
<sequence>LRVPVDANDDVEIDPTGSKGLWDRGLLNGASNKVLIFLM</sequence>
<evidence type="ECO:0000313" key="2">
    <source>
        <dbReference type="Proteomes" id="UP000663873"/>
    </source>
</evidence>
<gene>
    <name evidence="1" type="ORF">UJA718_LOCUS46972</name>
</gene>
<reference evidence="1" key="1">
    <citation type="submission" date="2021-02" db="EMBL/GenBank/DDBJ databases">
        <authorList>
            <person name="Nowell W R."/>
        </authorList>
    </citation>
    <scope>NUCLEOTIDE SEQUENCE</scope>
</reference>
<dbReference type="Proteomes" id="UP000663873">
    <property type="component" value="Unassembled WGS sequence"/>
</dbReference>
<protein>
    <submittedName>
        <fullName evidence="1">Uncharacterized protein</fullName>
    </submittedName>
</protein>
<keyword evidence="2" id="KW-1185">Reference proteome</keyword>
<accession>A0A821X5D0</accession>
<comment type="caution">
    <text evidence="1">The sequence shown here is derived from an EMBL/GenBank/DDBJ whole genome shotgun (WGS) entry which is preliminary data.</text>
</comment>
<proteinExistence type="predicted"/>
<feature type="non-terminal residue" evidence="1">
    <location>
        <position position="1"/>
    </location>
</feature>
<name>A0A821X5D0_9BILA</name>